<sequence>MSRQPYVHDLKSVCVMSGVTSKPYAAKVCNGDDANGACLMARRVARLRLQQQEFAIIIIDKGDCSRVESRPSTTKPISLPFSWCAANWTTSPSWN</sequence>
<name>A0A4Z2IFX5_9TELE</name>
<dbReference type="Proteomes" id="UP000314294">
    <property type="component" value="Unassembled WGS sequence"/>
</dbReference>
<dbReference type="AlphaFoldDB" id="A0A4Z2IFX5"/>
<organism evidence="1 2">
    <name type="scientific">Liparis tanakae</name>
    <name type="common">Tanaka's snailfish</name>
    <dbReference type="NCBI Taxonomy" id="230148"/>
    <lineage>
        <taxon>Eukaryota</taxon>
        <taxon>Metazoa</taxon>
        <taxon>Chordata</taxon>
        <taxon>Craniata</taxon>
        <taxon>Vertebrata</taxon>
        <taxon>Euteleostomi</taxon>
        <taxon>Actinopterygii</taxon>
        <taxon>Neopterygii</taxon>
        <taxon>Teleostei</taxon>
        <taxon>Neoteleostei</taxon>
        <taxon>Acanthomorphata</taxon>
        <taxon>Eupercaria</taxon>
        <taxon>Perciformes</taxon>
        <taxon>Cottioidei</taxon>
        <taxon>Cottales</taxon>
        <taxon>Liparidae</taxon>
        <taxon>Liparis</taxon>
    </lineage>
</organism>
<dbReference type="EMBL" id="SRLO01000097">
    <property type="protein sequence ID" value="TNN76013.1"/>
    <property type="molecule type" value="Genomic_DNA"/>
</dbReference>
<evidence type="ECO:0000313" key="1">
    <source>
        <dbReference type="EMBL" id="TNN76013.1"/>
    </source>
</evidence>
<proteinExistence type="predicted"/>
<reference evidence="1 2" key="1">
    <citation type="submission" date="2019-03" db="EMBL/GenBank/DDBJ databases">
        <title>First draft genome of Liparis tanakae, snailfish: a comprehensive survey of snailfish specific genes.</title>
        <authorList>
            <person name="Kim W."/>
            <person name="Song I."/>
            <person name="Jeong J.-H."/>
            <person name="Kim D."/>
            <person name="Kim S."/>
            <person name="Ryu S."/>
            <person name="Song J.Y."/>
            <person name="Lee S.K."/>
        </authorList>
    </citation>
    <scope>NUCLEOTIDE SEQUENCE [LARGE SCALE GENOMIC DNA]</scope>
    <source>
        <tissue evidence="1">Muscle</tissue>
    </source>
</reference>
<gene>
    <name evidence="1" type="ORF">EYF80_013776</name>
</gene>
<comment type="caution">
    <text evidence="1">The sequence shown here is derived from an EMBL/GenBank/DDBJ whole genome shotgun (WGS) entry which is preliminary data.</text>
</comment>
<accession>A0A4Z2IFX5</accession>
<evidence type="ECO:0000313" key="2">
    <source>
        <dbReference type="Proteomes" id="UP000314294"/>
    </source>
</evidence>
<keyword evidence="2" id="KW-1185">Reference proteome</keyword>
<protein>
    <submittedName>
        <fullName evidence="1">Uncharacterized protein</fullName>
    </submittedName>
</protein>